<keyword evidence="2" id="KW-1185">Reference proteome</keyword>
<dbReference type="AlphaFoldDB" id="A0AAW9Q678"/>
<dbReference type="Proteomes" id="UP001333818">
    <property type="component" value="Unassembled WGS sequence"/>
</dbReference>
<protein>
    <submittedName>
        <fullName evidence="1">Uncharacterized protein</fullName>
    </submittedName>
</protein>
<reference evidence="1" key="1">
    <citation type="submission" date="2024-01" db="EMBL/GenBank/DDBJ databases">
        <title>Bank of Algae and Cyanobacteria of the Azores (BACA) strain genomes.</title>
        <authorList>
            <person name="Luz R."/>
            <person name="Cordeiro R."/>
            <person name="Fonseca A."/>
            <person name="Goncalves V."/>
        </authorList>
    </citation>
    <scope>NUCLEOTIDE SEQUENCE</scope>
    <source>
        <strain evidence="1">BACA0141</strain>
    </source>
</reference>
<evidence type="ECO:0000313" key="2">
    <source>
        <dbReference type="Proteomes" id="UP001333818"/>
    </source>
</evidence>
<dbReference type="EMBL" id="JAZBJZ010000133">
    <property type="protein sequence ID" value="MEE3719444.1"/>
    <property type="molecule type" value="Genomic_DNA"/>
</dbReference>
<organism evidence="1 2">
    <name type="scientific">Tumidithrix elongata BACA0141</name>
    <dbReference type="NCBI Taxonomy" id="2716417"/>
    <lineage>
        <taxon>Bacteria</taxon>
        <taxon>Bacillati</taxon>
        <taxon>Cyanobacteriota</taxon>
        <taxon>Cyanophyceae</taxon>
        <taxon>Pseudanabaenales</taxon>
        <taxon>Pseudanabaenaceae</taxon>
        <taxon>Tumidithrix</taxon>
        <taxon>Tumidithrix elongata</taxon>
    </lineage>
</organism>
<accession>A0AAW9Q678</accession>
<evidence type="ECO:0000313" key="1">
    <source>
        <dbReference type="EMBL" id="MEE3719444.1"/>
    </source>
</evidence>
<sequence>MLSKSMTVEAWQFRQRLQIFLRSPLIYYEDFKHMVSNRKNSFRS</sequence>
<gene>
    <name evidence="1" type="ORF">V2H45_22120</name>
</gene>
<proteinExistence type="predicted"/>
<dbReference type="RefSeq" id="WP_330485879.1">
    <property type="nucleotide sequence ID" value="NZ_JAZBJZ010000133.1"/>
</dbReference>
<name>A0AAW9Q678_9CYAN</name>
<comment type="caution">
    <text evidence="1">The sequence shown here is derived from an EMBL/GenBank/DDBJ whole genome shotgun (WGS) entry which is preliminary data.</text>
</comment>